<gene>
    <name evidence="1" type="ORF">COX03_02910</name>
</gene>
<dbReference type="InterPro" id="IPR007460">
    <property type="entry name" value="BrnT_toxin"/>
</dbReference>
<accession>A0A2H0BIP3</accession>
<sequence>MKVSSVFSKVVEFEWDEGNLEHIRKHRFNYKECEQVFYNKPILVSPDEKYSQIESRFRVLGKTKLERLTVLVFTIRWGRVRIISVRDQNKKERLIYKYKEVNKND</sequence>
<dbReference type="EMBL" id="PCSW01000089">
    <property type="protein sequence ID" value="PIP57484.1"/>
    <property type="molecule type" value="Genomic_DNA"/>
</dbReference>
<evidence type="ECO:0000313" key="2">
    <source>
        <dbReference type="Proteomes" id="UP000229847"/>
    </source>
</evidence>
<dbReference type="Pfam" id="PF04365">
    <property type="entry name" value="BrnT_toxin"/>
    <property type="match status" value="1"/>
</dbReference>
<organism evidence="1 2">
    <name type="scientific">Candidatus Woesebacteria bacterium CG22_combo_CG10-13_8_21_14_all_39_10</name>
    <dbReference type="NCBI Taxonomy" id="1975059"/>
    <lineage>
        <taxon>Bacteria</taxon>
        <taxon>Candidatus Woeseibacteriota</taxon>
    </lineage>
</organism>
<comment type="caution">
    <text evidence="1">The sequence shown here is derived from an EMBL/GenBank/DDBJ whole genome shotgun (WGS) entry which is preliminary data.</text>
</comment>
<reference evidence="1 2" key="1">
    <citation type="submission" date="2017-09" db="EMBL/GenBank/DDBJ databases">
        <title>Depth-based differentiation of microbial function through sediment-hosted aquifers and enrichment of novel symbionts in the deep terrestrial subsurface.</title>
        <authorList>
            <person name="Probst A.J."/>
            <person name="Ladd B."/>
            <person name="Jarett J.K."/>
            <person name="Geller-Mcgrath D.E."/>
            <person name="Sieber C.M."/>
            <person name="Emerson J.B."/>
            <person name="Anantharaman K."/>
            <person name="Thomas B.C."/>
            <person name="Malmstrom R."/>
            <person name="Stieglmeier M."/>
            <person name="Klingl A."/>
            <person name="Woyke T."/>
            <person name="Ryan C.M."/>
            <person name="Banfield J.F."/>
        </authorList>
    </citation>
    <scope>NUCLEOTIDE SEQUENCE [LARGE SCALE GENOMIC DNA]</scope>
    <source>
        <strain evidence="1">CG22_combo_CG10-13_8_21_14_all_39_10</strain>
    </source>
</reference>
<dbReference type="Gene3D" id="3.10.450.530">
    <property type="entry name" value="Ribonuclease toxin, BrnT, of type II toxin-antitoxin system"/>
    <property type="match status" value="1"/>
</dbReference>
<dbReference type="Proteomes" id="UP000229847">
    <property type="component" value="Unassembled WGS sequence"/>
</dbReference>
<protein>
    <recommendedName>
        <fullName evidence="3">BrnT family toxin</fullName>
    </recommendedName>
</protein>
<dbReference type="AlphaFoldDB" id="A0A2H0BIP3"/>
<name>A0A2H0BIP3_9BACT</name>
<proteinExistence type="predicted"/>
<evidence type="ECO:0008006" key="3">
    <source>
        <dbReference type="Google" id="ProtNLM"/>
    </source>
</evidence>
<evidence type="ECO:0000313" key="1">
    <source>
        <dbReference type="EMBL" id="PIP57484.1"/>
    </source>
</evidence>
<dbReference type="InterPro" id="IPR038573">
    <property type="entry name" value="BrnT_sf"/>
</dbReference>